<organism evidence="1 2">
    <name type="scientific">Nonomuraea composti</name>
    <dbReference type="NCBI Taxonomy" id="2720023"/>
    <lineage>
        <taxon>Bacteria</taxon>
        <taxon>Bacillati</taxon>
        <taxon>Actinomycetota</taxon>
        <taxon>Actinomycetes</taxon>
        <taxon>Streptosporangiales</taxon>
        <taxon>Streptosporangiaceae</taxon>
        <taxon>Nonomuraea</taxon>
    </lineage>
</organism>
<sequence length="220" mass="23756">MDDGLTAALARLREVFARYPRRAVLEGCPHCRGSVRPEEHDLFALTISLGNTVGTVEDVKSLLPLLLERLVTGDELDAGIVLGKPAAQGWRSWPRDEQDAVEAYLMAVWRSLLSTYPPRAGSFGDAAGFLGAAGGLTGDVGAFLGEWDTARGPAADRHLADLVAGWSGGVRLPAEVLTWLHSDLVRDRLLAAFERDHDSAWADDLARACDLLGWRAGSNR</sequence>
<protein>
    <submittedName>
        <fullName evidence="1">Uncharacterized protein</fullName>
    </submittedName>
</protein>
<proteinExistence type="predicted"/>
<comment type="caution">
    <text evidence="1">The sequence shown here is derived from an EMBL/GenBank/DDBJ whole genome shotgun (WGS) entry which is preliminary data.</text>
</comment>
<accession>A0ABX1BE44</accession>
<dbReference type="RefSeq" id="WP_168017676.1">
    <property type="nucleotide sequence ID" value="NZ_JAATEP010000044.1"/>
</dbReference>
<reference evidence="1 2" key="1">
    <citation type="submission" date="2020-03" db="EMBL/GenBank/DDBJ databases">
        <title>WGS of actinomycetes isolated from Thailand.</title>
        <authorList>
            <person name="Thawai C."/>
        </authorList>
    </citation>
    <scope>NUCLEOTIDE SEQUENCE [LARGE SCALE GENOMIC DNA]</scope>
    <source>
        <strain evidence="1 2">FMUSA5-5</strain>
    </source>
</reference>
<evidence type="ECO:0000313" key="2">
    <source>
        <dbReference type="Proteomes" id="UP000696294"/>
    </source>
</evidence>
<dbReference type="Proteomes" id="UP000696294">
    <property type="component" value="Unassembled WGS sequence"/>
</dbReference>
<gene>
    <name evidence="1" type="ORF">HCN51_42555</name>
</gene>
<dbReference type="EMBL" id="JAATEP010000044">
    <property type="protein sequence ID" value="NJP96045.1"/>
    <property type="molecule type" value="Genomic_DNA"/>
</dbReference>
<name>A0ABX1BE44_9ACTN</name>
<evidence type="ECO:0000313" key="1">
    <source>
        <dbReference type="EMBL" id="NJP96045.1"/>
    </source>
</evidence>
<keyword evidence="2" id="KW-1185">Reference proteome</keyword>